<dbReference type="Pfam" id="PF01547">
    <property type="entry name" value="SBP_bac_1"/>
    <property type="match status" value="1"/>
</dbReference>
<evidence type="ECO:0000256" key="1">
    <source>
        <dbReference type="ARBA" id="ARBA00022475"/>
    </source>
</evidence>
<evidence type="ECO:0000256" key="2">
    <source>
        <dbReference type="ARBA" id="ARBA00022729"/>
    </source>
</evidence>
<dbReference type="Gene3D" id="3.40.190.10">
    <property type="entry name" value="Periplasmic binding protein-like II"/>
    <property type="match status" value="2"/>
</dbReference>
<evidence type="ECO:0000313" key="7">
    <source>
        <dbReference type="EMBL" id="GMK43994.1"/>
    </source>
</evidence>
<protein>
    <submittedName>
        <fullName evidence="7">ABC transporter peptide-binding protein YtcQ</fullName>
    </submittedName>
</protein>
<dbReference type="PANTHER" id="PTHR43649:SF33">
    <property type="entry name" value="POLYGALACTURONAN_RHAMNOGALACTURONAN-BINDING PROTEIN YTCQ"/>
    <property type="match status" value="1"/>
</dbReference>
<evidence type="ECO:0000256" key="5">
    <source>
        <dbReference type="ARBA" id="ARBA00023288"/>
    </source>
</evidence>
<keyword evidence="4" id="KW-0564">Palmitate</keyword>
<keyword evidence="1" id="KW-1003">Cell membrane</keyword>
<dbReference type="SUPFAM" id="SSF53850">
    <property type="entry name" value="Periplasmic binding protein-like II"/>
    <property type="match status" value="1"/>
</dbReference>
<organism evidence="7 8">
    <name type="scientific">Paenibacillus glycanilyticus</name>
    <dbReference type="NCBI Taxonomy" id="126569"/>
    <lineage>
        <taxon>Bacteria</taxon>
        <taxon>Bacillati</taxon>
        <taxon>Bacillota</taxon>
        <taxon>Bacilli</taxon>
        <taxon>Bacillales</taxon>
        <taxon>Paenibacillaceae</taxon>
        <taxon>Paenibacillus</taxon>
    </lineage>
</organism>
<dbReference type="EMBL" id="BTCL01000003">
    <property type="protein sequence ID" value="GMK43994.1"/>
    <property type="molecule type" value="Genomic_DNA"/>
</dbReference>
<dbReference type="InterPro" id="IPR050490">
    <property type="entry name" value="Bact_solute-bd_prot1"/>
</dbReference>
<keyword evidence="8" id="KW-1185">Reference proteome</keyword>
<keyword evidence="3" id="KW-0472">Membrane</keyword>
<evidence type="ECO:0000256" key="6">
    <source>
        <dbReference type="SAM" id="MobiDB-lite"/>
    </source>
</evidence>
<dbReference type="Proteomes" id="UP001285921">
    <property type="component" value="Unassembled WGS sequence"/>
</dbReference>
<sequence>MVIVAKLPDFVNNYWGQLRFHKDDKNKKARLKNMNKKMLVLLPVLTLLASGLAGCGGDNNNIENQPNETSAASTETKSPSGPPTTLTVEVFDRGIQGQPDLNNNTWTRYINEHFGKPNNAVVKFVPVPRSQEIDKLNVMMAAGEAPDISFTYDSATVSRYAKINGIMPLEDLLEKYGQDLKKYLGETVLTYGQFNGKQMAIPAKRTSLAWIGSFIRKDWLDKLGLPVPTNRDELYNTLVAFRDKNPGGVDGVIPWGLAATGMNYGTGNLAESFWGEQSEEDFVTSPNWLKPGNKESLKFLNKLYNEKLISPDFALDKTAKQADADVTNGKVGFFSANWDYAFRQNISEPLKANVPDANFIPIDTFKNDEGKYKKLIYNENGLNVFIPKSSKNAELAIKYLNWMANPDVLFFLQYGEEGVNHKTVDGIPQVIAQTGDNMQMSPQNLDYTLVVNGVELGDQEKNIKALSASYAGLEETAEQSYKINTTDGYTSFFYDTPNDANIKYGKTLGDLNKQMTDKLIVCKPSDFDSLYDKLVDEYMAAGGKAVMEENVKIYEAMQANKK</sequence>
<dbReference type="InterPro" id="IPR006059">
    <property type="entry name" value="SBP"/>
</dbReference>
<evidence type="ECO:0000256" key="3">
    <source>
        <dbReference type="ARBA" id="ARBA00023136"/>
    </source>
</evidence>
<keyword evidence="5" id="KW-0449">Lipoprotein</keyword>
<accession>A0ABQ6NIY9</accession>
<keyword evidence="2" id="KW-0732">Signal</keyword>
<reference evidence="7 8" key="1">
    <citation type="submission" date="2023-05" db="EMBL/GenBank/DDBJ databases">
        <title>Draft genome of Paenibacillus sp. CCS26.</title>
        <authorList>
            <person name="Akita H."/>
            <person name="Shinto Y."/>
            <person name="Kimura Z."/>
        </authorList>
    </citation>
    <scope>NUCLEOTIDE SEQUENCE [LARGE SCALE GENOMIC DNA]</scope>
    <source>
        <strain evidence="7 8">CCS26</strain>
    </source>
</reference>
<evidence type="ECO:0000256" key="4">
    <source>
        <dbReference type="ARBA" id="ARBA00023139"/>
    </source>
</evidence>
<dbReference type="PANTHER" id="PTHR43649">
    <property type="entry name" value="ARABINOSE-BINDING PROTEIN-RELATED"/>
    <property type="match status" value="1"/>
</dbReference>
<comment type="caution">
    <text evidence="7">The sequence shown here is derived from an EMBL/GenBank/DDBJ whole genome shotgun (WGS) entry which is preliminary data.</text>
</comment>
<name>A0ABQ6NIY9_9BACL</name>
<proteinExistence type="predicted"/>
<dbReference type="CDD" id="cd13580">
    <property type="entry name" value="PBP2_AlgQ_like_1"/>
    <property type="match status" value="1"/>
</dbReference>
<evidence type="ECO:0000313" key="8">
    <source>
        <dbReference type="Proteomes" id="UP001285921"/>
    </source>
</evidence>
<feature type="region of interest" description="Disordered" evidence="6">
    <location>
        <begin position="59"/>
        <end position="84"/>
    </location>
</feature>
<gene>
    <name evidence="7" type="primary">ytcQ</name>
    <name evidence="7" type="ORF">PghCCS26_11210</name>
</gene>